<dbReference type="EMBL" id="ACIJ02000018">
    <property type="protein sequence ID" value="EEX71835.1"/>
    <property type="molecule type" value="Genomic_DNA"/>
</dbReference>
<evidence type="ECO:0000313" key="2">
    <source>
        <dbReference type="Proteomes" id="UP000003460"/>
    </source>
</evidence>
<dbReference type="HOGENOM" id="CLU_1823607_0_0_10"/>
<proteinExistence type="predicted"/>
<dbReference type="Proteomes" id="UP000003460">
    <property type="component" value="Unassembled WGS sequence"/>
</dbReference>
<accession>C9LGM7</accession>
<keyword evidence="2" id="KW-1185">Reference proteome</keyword>
<evidence type="ECO:0000313" key="1">
    <source>
        <dbReference type="EMBL" id="EEX71835.1"/>
    </source>
</evidence>
<comment type="caution">
    <text evidence="1">The sequence shown here is derived from an EMBL/GenBank/DDBJ whole genome shotgun (WGS) entry which is preliminary data.</text>
</comment>
<dbReference type="STRING" id="626522.GCWU000325_01371"/>
<protein>
    <submittedName>
        <fullName evidence="1">Uncharacterized protein</fullName>
    </submittedName>
</protein>
<gene>
    <name evidence="1" type="ORF">GCWU000325_01371</name>
</gene>
<organism evidence="1 2">
    <name type="scientific">Alloprevotella tannerae ATCC 51259</name>
    <dbReference type="NCBI Taxonomy" id="626522"/>
    <lineage>
        <taxon>Bacteria</taxon>
        <taxon>Pseudomonadati</taxon>
        <taxon>Bacteroidota</taxon>
        <taxon>Bacteroidia</taxon>
        <taxon>Bacteroidales</taxon>
        <taxon>Prevotellaceae</taxon>
        <taxon>Alloprevotella</taxon>
    </lineage>
</organism>
<reference evidence="1" key="1">
    <citation type="submission" date="2009-09" db="EMBL/GenBank/DDBJ databases">
        <authorList>
            <person name="Weinstock G."/>
            <person name="Sodergren E."/>
            <person name="Clifton S."/>
            <person name="Fulton L."/>
            <person name="Fulton B."/>
            <person name="Courtney L."/>
            <person name="Fronick C."/>
            <person name="Harrison M."/>
            <person name="Strong C."/>
            <person name="Farmer C."/>
            <person name="Delahaunty K."/>
            <person name="Markovic C."/>
            <person name="Hall O."/>
            <person name="Minx P."/>
            <person name="Tomlinson C."/>
            <person name="Mitreva M."/>
            <person name="Nelson J."/>
            <person name="Hou S."/>
            <person name="Wollam A."/>
            <person name="Pepin K.H."/>
            <person name="Johnson M."/>
            <person name="Bhonagiri V."/>
            <person name="Nash W.E."/>
            <person name="Warren W."/>
            <person name="Chinwalla A."/>
            <person name="Mardis E.R."/>
            <person name="Wilson R.K."/>
        </authorList>
    </citation>
    <scope>NUCLEOTIDE SEQUENCE [LARGE SCALE GENOMIC DNA]</scope>
    <source>
        <strain evidence="1">ATCC 51259</strain>
    </source>
</reference>
<name>C9LGM7_9BACT</name>
<dbReference type="AlphaFoldDB" id="C9LGM7"/>
<sequence>MGFVHCIKSAIGNAGFGRSRCFLIILKTIDNAGILLFDFLFRTEGRALTLSFVTATPRYFPSFHSSFTALRDQLTTTIAALYNRLARPNHRLLPPNHSLFPANDSLLAANKTRRRPAAKKRPRMTSNADTLYYIIGKADNH</sequence>